<dbReference type="PROSITE" id="PS51257">
    <property type="entry name" value="PROKAR_LIPOPROTEIN"/>
    <property type="match status" value="1"/>
</dbReference>
<comment type="similarity">
    <text evidence="1">Belongs to the peptidase S13 family.</text>
</comment>
<organism evidence="4 5">
    <name type="scientific">Pendulispora brunnea</name>
    <dbReference type="NCBI Taxonomy" id="2905690"/>
    <lineage>
        <taxon>Bacteria</taxon>
        <taxon>Pseudomonadati</taxon>
        <taxon>Myxococcota</taxon>
        <taxon>Myxococcia</taxon>
        <taxon>Myxococcales</taxon>
        <taxon>Sorangiineae</taxon>
        <taxon>Pendulisporaceae</taxon>
        <taxon>Pendulispora</taxon>
    </lineage>
</organism>
<dbReference type="Proteomes" id="UP001379533">
    <property type="component" value="Chromosome"/>
</dbReference>
<dbReference type="RefSeq" id="WP_394840885.1">
    <property type="nucleotide sequence ID" value="NZ_CP089982.1"/>
</dbReference>
<dbReference type="GO" id="GO:0009002">
    <property type="term" value="F:serine-type D-Ala-D-Ala carboxypeptidase activity"/>
    <property type="evidence" value="ECO:0007669"/>
    <property type="project" value="UniProtKB-EC"/>
</dbReference>
<dbReference type="PRINTS" id="PR00922">
    <property type="entry name" value="DADACBPTASE3"/>
</dbReference>
<dbReference type="EMBL" id="CP089982">
    <property type="protein sequence ID" value="WXA90272.1"/>
    <property type="molecule type" value="Genomic_DNA"/>
</dbReference>
<dbReference type="PANTHER" id="PTHR30023">
    <property type="entry name" value="D-ALANYL-D-ALANINE CARBOXYPEPTIDASE"/>
    <property type="match status" value="1"/>
</dbReference>
<dbReference type="Gene3D" id="3.50.80.20">
    <property type="entry name" value="D-Ala-D-Ala carboxypeptidase C, peptidase S13"/>
    <property type="match status" value="1"/>
</dbReference>
<dbReference type="EC" id="3.4.16.4" evidence="4"/>
<accession>A0ABZ2JUY0</accession>
<feature type="signal peptide" evidence="3">
    <location>
        <begin position="1"/>
        <end position="29"/>
    </location>
</feature>
<evidence type="ECO:0000313" key="5">
    <source>
        <dbReference type="Proteomes" id="UP001379533"/>
    </source>
</evidence>
<reference evidence="4 5" key="1">
    <citation type="submission" date="2021-12" db="EMBL/GenBank/DDBJ databases">
        <title>Discovery of the Pendulisporaceae a myxobacterial family with distinct sporulation behavior and unique specialized metabolism.</title>
        <authorList>
            <person name="Garcia R."/>
            <person name="Popoff A."/>
            <person name="Bader C.D."/>
            <person name="Loehr J."/>
            <person name="Walesch S."/>
            <person name="Walt C."/>
            <person name="Boldt J."/>
            <person name="Bunk B."/>
            <person name="Haeckl F.J.F.P.J."/>
            <person name="Gunesch A.P."/>
            <person name="Birkelbach J."/>
            <person name="Nuebel U."/>
            <person name="Pietschmann T."/>
            <person name="Bach T."/>
            <person name="Mueller R."/>
        </authorList>
    </citation>
    <scope>NUCLEOTIDE SEQUENCE [LARGE SCALE GENOMIC DNA]</scope>
    <source>
        <strain evidence="4 5">MSr12523</strain>
    </source>
</reference>
<protein>
    <submittedName>
        <fullName evidence="4">D-alanyl-D-alanine carboxypeptidase/D-alanyl-D-alanine-endopeptidase</fullName>
        <ecNumber evidence="4">3.4.16.4</ecNumber>
    </submittedName>
</protein>
<keyword evidence="4" id="KW-0645">Protease</keyword>
<evidence type="ECO:0000256" key="3">
    <source>
        <dbReference type="SAM" id="SignalP"/>
    </source>
</evidence>
<dbReference type="SUPFAM" id="SSF56601">
    <property type="entry name" value="beta-lactamase/transpeptidase-like"/>
    <property type="match status" value="1"/>
</dbReference>
<keyword evidence="2 4" id="KW-0378">Hydrolase</keyword>
<name>A0ABZ2JUY0_9BACT</name>
<dbReference type="InterPro" id="IPR000667">
    <property type="entry name" value="Peptidase_S13"/>
</dbReference>
<evidence type="ECO:0000256" key="2">
    <source>
        <dbReference type="ARBA" id="ARBA00022801"/>
    </source>
</evidence>
<sequence length="534" mass="56240">MKAISFVRHRLAMWSAGLLLGLLPLASGCASDEGDGLVRNDGRVALAPTGLAEQLDGILASPLLEGALAGVVVRDARTGEVLYSHRGNDRLVPASNAKLLTAAAALEVLGTGHRFETSVWTDGQRRGPILQGNLYLKGTGDPSMLAQDYDALAAKLADSGLTFVQGELWADDTWFDDVRLGSGWEWEDEPFYYAAQVSALTVSPDEDFDAGNIVVDVNPGSAVGQPPRVALLPNTDYITIDNRAITAEAGSSSTLSVERQHGTNTFLVTGSMPLGADTDRSYNSVSQPTGYAAAIFRAALEAHGVRVLAPATHFGPTPSSATQLLKRSSPPLSELLPLFLKLSNNGHAEILTKTMGKTLHGEGSWDAGIQVISEFLSANGVDANTLQISDGSGLSRHNLISAAHLTALLLAVRNKPWFATFYDALPIAGVPQRLVGGTLRSRMKNTAAAGNVHAKTGNLDSVSSLSGYVTSAAGDPLVFSILLNHYLQSGVARLEDAIAITLANSGANPRVQPPAPPIDVQARPRLECGWTKGC</sequence>
<dbReference type="PANTHER" id="PTHR30023:SF0">
    <property type="entry name" value="PENICILLIN-SENSITIVE CARBOXYPEPTIDASE A"/>
    <property type="match status" value="1"/>
</dbReference>
<keyword evidence="5" id="KW-1185">Reference proteome</keyword>
<keyword evidence="3" id="KW-0732">Signal</keyword>
<dbReference type="Gene3D" id="3.40.710.10">
    <property type="entry name" value="DD-peptidase/beta-lactamase superfamily"/>
    <property type="match status" value="2"/>
</dbReference>
<keyword evidence="4" id="KW-0121">Carboxypeptidase</keyword>
<evidence type="ECO:0000313" key="4">
    <source>
        <dbReference type="EMBL" id="WXA90272.1"/>
    </source>
</evidence>
<evidence type="ECO:0000256" key="1">
    <source>
        <dbReference type="ARBA" id="ARBA00006096"/>
    </source>
</evidence>
<dbReference type="InterPro" id="IPR012338">
    <property type="entry name" value="Beta-lactam/transpept-like"/>
</dbReference>
<dbReference type="Pfam" id="PF02113">
    <property type="entry name" value="Peptidase_S13"/>
    <property type="match status" value="1"/>
</dbReference>
<gene>
    <name evidence="4" type="primary">dacB</name>
    <name evidence="4" type="ORF">LZC95_27895</name>
</gene>
<feature type="chain" id="PRO_5047117749" evidence="3">
    <location>
        <begin position="30"/>
        <end position="534"/>
    </location>
</feature>
<dbReference type="NCBIfam" id="TIGR00666">
    <property type="entry name" value="PBP4"/>
    <property type="match status" value="1"/>
</dbReference>
<proteinExistence type="inferred from homology"/>